<evidence type="ECO:0000313" key="1">
    <source>
        <dbReference type="EMBL" id="KXS96125.1"/>
    </source>
</evidence>
<dbReference type="AlphaFoldDB" id="A0A139H0Z6"/>
<dbReference type="Proteomes" id="UP000070133">
    <property type="component" value="Unassembled WGS sequence"/>
</dbReference>
<sequence length="176" mass="19490">MRWKDAFFPHYTHRVIVARMSDMYSVHVLSGIKAAFLVLGTRVHTDSLERIPRTHVPRLQTRAAFPFPITTTIRLRPSHSAPLKLELRQHLIETDLPRQSKSVCILLIRGTEESGDTMESAEPELLGAITNEMVSPTSHRGRSAMPIQVSVIRGIEESGDTVHTFPSLGASAAAAC</sequence>
<comment type="caution">
    <text evidence="1">The sequence shown here is derived from an EMBL/GenBank/DDBJ whole genome shotgun (WGS) entry which is preliminary data.</text>
</comment>
<accession>A0A139H0Z6</accession>
<gene>
    <name evidence="1" type="ORF">AC578_7764</name>
</gene>
<organism evidence="1 2">
    <name type="scientific">Pseudocercospora eumusae</name>
    <dbReference type="NCBI Taxonomy" id="321146"/>
    <lineage>
        <taxon>Eukaryota</taxon>
        <taxon>Fungi</taxon>
        <taxon>Dikarya</taxon>
        <taxon>Ascomycota</taxon>
        <taxon>Pezizomycotina</taxon>
        <taxon>Dothideomycetes</taxon>
        <taxon>Dothideomycetidae</taxon>
        <taxon>Mycosphaerellales</taxon>
        <taxon>Mycosphaerellaceae</taxon>
        <taxon>Pseudocercospora</taxon>
    </lineage>
</organism>
<protein>
    <submittedName>
        <fullName evidence="1">Uncharacterized protein</fullName>
    </submittedName>
</protein>
<name>A0A139H0Z6_9PEZI</name>
<keyword evidence="2" id="KW-1185">Reference proteome</keyword>
<proteinExistence type="predicted"/>
<reference evidence="1 2" key="1">
    <citation type="submission" date="2015-07" db="EMBL/GenBank/DDBJ databases">
        <title>Comparative genomics of the Sigatoka disease complex on banana suggests a link between parallel evolutionary changes in Pseudocercospora fijiensis and Pseudocercospora eumusae and increased virulence on the banana host.</title>
        <authorList>
            <person name="Chang T.-C."/>
            <person name="Salvucci A."/>
            <person name="Crous P.W."/>
            <person name="Stergiopoulos I."/>
        </authorList>
    </citation>
    <scope>NUCLEOTIDE SEQUENCE [LARGE SCALE GENOMIC DNA]</scope>
    <source>
        <strain evidence="1 2">CBS 114824</strain>
    </source>
</reference>
<dbReference type="EMBL" id="LFZN01000186">
    <property type="protein sequence ID" value="KXS96125.1"/>
    <property type="molecule type" value="Genomic_DNA"/>
</dbReference>
<evidence type="ECO:0000313" key="2">
    <source>
        <dbReference type="Proteomes" id="UP000070133"/>
    </source>
</evidence>